<sequence>MSVQECQYLLNALLDQTYNQNKPGANVYRGQWTMILHHPGVQASLHASYDGPGDAFYKFLQIHGRPAVKTVLQRLARQGAGFQETYQTGRDTFTFTFTAENSLEAVDDFFDSE</sequence>
<dbReference type="EMBL" id="NKCL01000624">
    <property type="protein sequence ID" value="RSL58678.1"/>
    <property type="molecule type" value="Genomic_DNA"/>
</dbReference>
<comment type="caution">
    <text evidence="1">The sequence shown here is derived from an EMBL/GenBank/DDBJ whole genome shotgun (WGS) entry which is preliminary data.</text>
</comment>
<name>A0A428Q0C5_9HYPO</name>
<evidence type="ECO:0000313" key="2">
    <source>
        <dbReference type="Proteomes" id="UP000287972"/>
    </source>
</evidence>
<protein>
    <submittedName>
        <fullName evidence="1">Uncharacterized protein</fullName>
    </submittedName>
</protein>
<accession>A0A428Q0C5</accession>
<proteinExistence type="predicted"/>
<evidence type="ECO:0000313" key="1">
    <source>
        <dbReference type="EMBL" id="RSL58678.1"/>
    </source>
</evidence>
<dbReference type="Proteomes" id="UP000287972">
    <property type="component" value="Unassembled WGS sequence"/>
</dbReference>
<dbReference type="AlphaFoldDB" id="A0A428Q0C5"/>
<reference evidence="1 2" key="1">
    <citation type="submission" date="2017-06" db="EMBL/GenBank/DDBJ databases">
        <title>Comparative genomic analysis of Ambrosia Fusariam Clade fungi.</title>
        <authorList>
            <person name="Stajich J.E."/>
            <person name="Carrillo J."/>
            <person name="Kijimoto T."/>
            <person name="Eskalen A."/>
            <person name="O'Donnell K."/>
            <person name="Kasson M."/>
        </authorList>
    </citation>
    <scope>NUCLEOTIDE SEQUENCE [LARGE SCALE GENOMIC DNA]</scope>
    <source>
        <strain evidence="1 2">NRRL62606</strain>
    </source>
</reference>
<organism evidence="1 2">
    <name type="scientific">Fusarium floridanum</name>
    <dbReference type="NCBI Taxonomy" id="1325733"/>
    <lineage>
        <taxon>Eukaryota</taxon>
        <taxon>Fungi</taxon>
        <taxon>Dikarya</taxon>
        <taxon>Ascomycota</taxon>
        <taxon>Pezizomycotina</taxon>
        <taxon>Sordariomycetes</taxon>
        <taxon>Hypocreomycetidae</taxon>
        <taxon>Hypocreales</taxon>
        <taxon>Nectriaceae</taxon>
        <taxon>Fusarium</taxon>
        <taxon>Fusarium solani species complex</taxon>
    </lineage>
</organism>
<gene>
    <name evidence="1" type="ORF">CEP51_014043</name>
</gene>
<keyword evidence="2" id="KW-1185">Reference proteome</keyword>